<dbReference type="SUPFAM" id="SSF55729">
    <property type="entry name" value="Acyl-CoA N-acyltransferases (Nat)"/>
    <property type="match status" value="1"/>
</dbReference>
<evidence type="ECO:0000259" key="3">
    <source>
        <dbReference type="PROSITE" id="PS51186"/>
    </source>
</evidence>
<evidence type="ECO:0000313" key="4">
    <source>
        <dbReference type="EMBL" id="GGG52764.1"/>
    </source>
</evidence>
<dbReference type="InterPro" id="IPR000182">
    <property type="entry name" value="GNAT_dom"/>
</dbReference>
<dbReference type="PANTHER" id="PTHR23088">
    <property type="entry name" value="NITRILASE-RELATED"/>
    <property type="match status" value="1"/>
</dbReference>
<dbReference type="CDD" id="cd07574">
    <property type="entry name" value="nitrilase_Rim1_like"/>
    <property type="match status" value="1"/>
</dbReference>
<gene>
    <name evidence="4" type="ORF">GCM10011403_07420</name>
</gene>
<dbReference type="CDD" id="cd04301">
    <property type="entry name" value="NAT_SF"/>
    <property type="match status" value="1"/>
</dbReference>
<reference evidence="4" key="1">
    <citation type="journal article" date="2014" name="Int. J. Syst. Evol. Microbiol.">
        <title>Complete genome sequence of Corynebacterium casei LMG S-19264T (=DSM 44701T), isolated from a smear-ripened cheese.</title>
        <authorList>
            <consortium name="US DOE Joint Genome Institute (JGI-PGF)"/>
            <person name="Walter F."/>
            <person name="Albersmeier A."/>
            <person name="Kalinowski J."/>
            <person name="Ruckert C."/>
        </authorList>
    </citation>
    <scope>NUCLEOTIDE SEQUENCE</scope>
    <source>
        <strain evidence="4">CGMCC 1.15425</strain>
    </source>
</reference>
<dbReference type="Gene3D" id="3.60.110.10">
    <property type="entry name" value="Carbon-nitrogen hydrolase"/>
    <property type="match status" value="1"/>
</dbReference>
<keyword evidence="5" id="KW-1185">Reference proteome</keyword>
<dbReference type="InterPro" id="IPR036526">
    <property type="entry name" value="C-N_Hydrolase_sf"/>
</dbReference>
<dbReference type="InterPro" id="IPR001110">
    <property type="entry name" value="UPF0012_CS"/>
</dbReference>
<dbReference type="OrthoDB" id="9811121at2"/>
<protein>
    <submittedName>
        <fullName evidence="4">Hydrolase</fullName>
    </submittedName>
</protein>
<sequence length="513" mass="58998">MSDESPSDVRLKLRNLTLEDYPQLARLMETIYPDIGGAWPATSIKRLIQEFPEGQVVIEDSGHLIAAALTIQCNYDRFSRQHTYDDLIGRREQMKHDPEGDALYGMDLFVDPEYRDLRLGRRLYDARKEICRNLNMRAILAGGRITNYHKYADDISPTDYIAAVDRKDIHDPILSFQLANDFEVKRLLKDYNPQDEKSQGYATLLEWNNILYEPDWDDLSQHRKSVVRVGILQWQMRLSKSFEDWLSHVEYFVDTFADYQADFVLFPEFFNAPLMGLGDQGNQFEAIRFLSTFAERTIESLSEFAITYNINIIAGSIPVTEGELLLNRAYLCRRDGTVDYQDKLHITPHERRDWVIDGGDKLKVFETDAGRIGILICYDVEFPELSRLLARQGMDILFVPFWTDTKNGFLRVQRCAQARAIENECYVAIGGSVGNLPQVHNVDIQYAESAVYSPSDIMFPHDAVITESTPNTEMALVADLDLDKLAQLRHEGSVTNAKDQRLDLYEVKWMGKS</sequence>
<reference evidence="4" key="2">
    <citation type="submission" date="2020-09" db="EMBL/GenBank/DDBJ databases">
        <authorList>
            <person name="Sun Q."/>
            <person name="Zhou Y."/>
        </authorList>
    </citation>
    <scope>NUCLEOTIDE SEQUENCE</scope>
    <source>
        <strain evidence="4">CGMCC 1.15425</strain>
    </source>
</reference>
<dbReference type="EMBL" id="BMIY01000003">
    <property type="protein sequence ID" value="GGG52764.1"/>
    <property type="molecule type" value="Genomic_DNA"/>
</dbReference>
<comment type="similarity">
    <text evidence="1">Belongs to the carbon-nitrogen hydrolase superfamily. NIT1/NIT2 family.</text>
</comment>
<dbReference type="Proteomes" id="UP000627715">
    <property type="component" value="Unassembled WGS sequence"/>
</dbReference>
<dbReference type="InterPro" id="IPR016181">
    <property type="entry name" value="Acyl_CoA_acyltransferase"/>
</dbReference>
<dbReference type="Gene3D" id="3.40.630.30">
    <property type="match status" value="1"/>
</dbReference>
<dbReference type="GO" id="GO:0016787">
    <property type="term" value="F:hydrolase activity"/>
    <property type="evidence" value="ECO:0007669"/>
    <property type="project" value="UniProtKB-KW"/>
</dbReference>
<dbReference type="SUPFAM" id="SSF56317">
    <property type="entry name" value="Carbon-nitrogen hydrolase"/>
    <property type="match status" value="1"/>
</dbReference>
<evidence type="ECO:0000259" key="2">
    <source>
        <dbReference type="PROSITE" id="PS50263"/>
    </source>
</evidence>
<dbReference type="InterPro" id="IPR003010">
    <property type="entry name" value="C-N_Hydrolase"/>
</dbReference>
<keyword evidence="4" id="KW-0378">Hydrolase</keyword>
<feature type="domain" description="N-acetyltransferase" evidence="3">
    <location>
        <begin position="11"/>
        <end position="170"/>
    </location>
</feature>
<dbReference type="PROSITE" id="PS50263">
    <property type="entry name" value="CN_HYDROLASE"/>
    <property type="match status" value="1"/>
</dbReference>
<dbReference type="RefSeq" id="WP_068809857.1">
    <property type="nucleotide sequence ID" value="NZ_BMIY01000003.1"/>
</dbReference>
<name>A0A917GNJ1_9GAMM</name>
<accession>A0A917GNJ1</accession>
<comment type="caution">
    <text evidence="4">The sequence shown here is derived from an EMBL/GenBank/DDBJ whole genome shotgun (WGS) entry which is preliminary data.</text>
</comment>
<dbReference type="PROSITE" id="PS01227">
    <property type="entry name" value="UPF0012"/>
    <property type="match status" value="1"/>
</dbReference>
<proteinExistence type="inferred from homology"/>
<dbReference type="PANTHER" id="PTHR23088:SF50">
    <property type="entry name" value="HYDROLASE YHCX"/>
    <property type="match status" value="1"/>
</dbReference>
<dbReference type="GO" id="GO:0016747">
    <property type="term" value="F:acyltransferase activity, transferring groups other than amino-acyl groups"/>
    <property type="evidence" value="ECO:0007669"/>
    <property type="project" value="InterPro"/>
</dbReference>
<dbReference type="Pfam" id="PF00583">
    <property type="entry name" value="Acetyltransf_1"/>
    <property type="match status" value="1"/>
</dbReference>
<organism evidence="4 5">
    <name type="scientific">Pseudohongiella nitratireducens</name>
    <dbReference type="NCBI Taxonomy" id="1768907"/>
    <lineage>
        <taxon>Bacteria</taxon>
        <taxon>Pseudomonadati</taxon>
        <taxon>Pseudomonadota</taxon>
        <taxon>Gammaproteobacteria</taxon>
        <taxon>Pseudomonadales</taxon>
        <taxon>Pseudohongiellaceae</taxon>
        <taxon>Pseudohongiella</taxon>
    </lineage>
</organism>
<feature type="domain" description="CN hydrolase" evidence="2">
    <location>
        <begin position="227"/>
        <end position="482"/>
    </location>
</feature>
<dbReference type="PROSITE" id="PS51186">
    <property type="entry name" value="GNAT"/>
    <property type="match status" value="1"/>
</dbReference>
<dbReference type="AlphaFoldDB" id="A0A917GNJ1"/>
<dbReference type="Pfam" id="PF00795">
    <property type="entry name" value="CN_hydrolase"/>
    <property type="match status" value="1"/>
</dbReference>
<evidence type="ECO:0000313" key="5">
    <source>
        <dbReference type="Proteomes" id="UP000627715"/>
    </source>
</evidence>
<evidence type="ECO:0000256" key="1">
    <source>
        <dbReference type="ARBA" id="ARBA00010613"/>
    </source>
</evidence>